<dbReference type="EMBL" id="CP056573">
    <property type="protein sequence ID" value="QLV31054.1"/>
    <property type="molecule type" value="Genomic_DNA"/>
</dbReference>
<organism evidence="1 2">
    <name type="scientific">Citrobacter freundii</name>
    <dbReference type="NCBI Taxonomy" id="546"/>
    <lineage>
        <taxon>Bacteria</taxon>
        <taxon>Pseudomonadati</taxon>
        <taxon>Pseudomonadota</taxon>
        <taxon>Gammaproteobacteria</taxon>
        <taxon>Enterobacterales</taxon>
        <taxon>Enterobacteriaceae</taxon>
        <taxon>Citrobacter</taxon>
        <taxon>Citrobacter freundii complex</taxon>
    </lineage>
</organism>
<protein>
    <submittedName>
        <fullName evidence="1">Uncharacterized protein</fullName>
    </submittedName>
</protein>
<gene>
    <name evidence="1" type="ORF">HV178_14190</name>
</gene>
<name>A0AAP9TW57_CITFR</name>
<evidence type="ECO:0000313" key="1">
    <source>
        <dbReference type="EMBL" id="QLV31054.1"/>
    </source>
</evidence>
<sequence length="79" mass="9161">MQHVMLFGEGRKGEVYEIEDGRREIRYIPDETFPLGEISFTVNQYISDNGEMYLIGYHGKEPLVQDVEGAIQRFKPIPI</sequence>
<dbReference type="AlphaFoldDB" id="A0AAP9TW57"/>
<evidence type="ECO:0000313" key="2">
    <source>
        <dbReference type="Proteomes" id="UP000512222"/>
    </source>
</evidence>
<reference evidence="2" key="1">
    <citation type="submission" date="2020-06" db="EMBL/GenBank/DDBJ databases">
        <title>REHAB project genomes.</title>
        <authorList>
            <person name="Shaw L.P."/>
        </authorList>
    </citation>
    <scope>NUCLEOTIDE SEQUENCE [LARGE SCALE GENOMIC DNA]</scope>
    <source>
        <strain evidence="2">RHBSTW-00370</strain>
    </source>
</reference>
<proteinExistence type="predicted"/>
<dbReference type="RefSeq" id="WP_181553573.1">
    <property type="nucleotide sequence ID" value="NZ_CP056573.1"/>
</dbReference>
<dbReference type="Proteomes" id="UP000512222">
    <property type="component" value="Chromosome"/>
</dbReference>
<accession>A0AAP9TW57</accession>